<accession>A0A2P2JWC4</accession>
<protein>
    <submittedName>
        <fullName evidence="2">Uncharacterized protein</fullName>
    </submittedName>
</protein>
<organism evidence="2">
    <name type="scientific">Rhizophora mucronata</name>
    <name type="common">Asiatic mangrove</name>
    <dbReference type="NCBI Taxonomy" id="61149"/>
    <lineage>
        <taxon>Eukaryota</taxon>
        <taxon>Viridiplantae</taxon>
        <taxon>Streptophyta</taxon>
        <taxon>Embryophyta</taxon>
        <taxon>Tracheophyta</taxon>
        <taxon>Spermatophyta</taxon>
        <taxon>Magnoliopsida</taxon>
        <taxon>eudicotyledons</taxon>
        <taxon>Gunneridae</taxon>
        <taxon>Pentapetalae</taxon>
        <taxon>rosids</taxon>
        <taxon>fabids</taxon>
        <taxon>Malpighiales</taxon>
        <taxon>Rhizophoraceae</taxon>
        <taxon>Rhizophora</taxon>
    </lineage>
</organism>
<name>A0A2P2JWC4_RHIMU</name>
<dbReference type="EMBL" id="GGEC01017267">
    <property type="protein sequence ID" value="MBW97750.1"/>
    <property type="molecule type" value="Transcribed_RNA"/>
</dbReference>
<proteinExistence type="predicted"/>
<evidence type="ECO:0000256" key="1">
    <source>
        <dbReference type="SAM" id="SignalP"/>
    </source>
</evidence>
<feature type="signal peptide" evidence="1">
    <location>
        <begin position="1"/>
        <end position="16"/>
    </location>
</feature>
<sequence length="74" mass="8623">MFGHTFTLLFCYVASAQLLNKTCFCLDIYAQLGSCNYASHCSKDQILNFITEDHIDEEKMMHVRVEFNRMSKGY</sequence>
<feature type="chain" id="PRO_5015136590" evidence="1">
    <location>
        <begin position="17"/>
        <end position="74"/>
    </location>
</feature>
<keyword evidence="1" id="KW-0732">Signal</keyword>
<evidence type="ECO:0000313" key="2">
    <source>
        <dbReference type="EMBL" id="MBW97750.1"/>
    </source>
</evidence>
<dbReference type="AlphaFoldDB" id="A0A2P2JWC4"/>
<reference evidence="2" key="1">
    <citation type="submission" date="2018-02" db="EMBL/GenBank/DDBJ databases">
        <title>Rhizophora mucronata_Transcriptome.</title>
        <authorList>
            <person name="Meera S.P."/>
            <person name="Sreeshan A."/>
            <person name="Augustine A."/>
        </authorList>
    </citation>
    <scope>NUCLEOTIDE SEQUENCE</scope>
    <source>
        <tissue evidence="2">Leaf</tissue>
    </source>
</reference>